<dbReference type="InterPro" id="IPR037914">
    <property type="entry name" value="SpoVT-AbrB_sf"/>
</dbReference>
<dbReference type="GO" id="GO:0003677">
    <property type="term" value="F:DNA binding"/>
    <property type="evidence" value="ECO:0007669"/>
    <property type="project" value="UniProtKB-KW"/>
</dbReference>
<sequence>MQALKIRKIGDELGVLLPEDTLSHLNAREGDTVWLSKSPDGSLRIAIVDEKLAEQMTVAAAIMREDDAVLRELAKR</sequence>
<keyword evidence="2" id="KW-1185">Reference proteome</keyword>
<keyword evidence="1" id="KW-0238">DNA-binding</keyword>
<evidence type="ECO:0000313" key="1">
    <source>
        <dbReference type="EMBL" id="WMW65779.1"/>
    </source>
</evidence>
<organism evidence="1 2">
    <name type="scientific">Nitratidesulfovibrio liaohensis</name>
    <dbReference type="NCBI Taxonomy" id="2604158"/>
    <lineage>
        <taxon>Bacteria</taxon>
        <taxon>Pseudomonadati</taxon>
        <taxon>Thermodesulfobacteriota</taxon>
        <taxon>Desulfovibrionia</taxon>
        <taxon>Desulfovibrionales</taxon>
        <taxon>Desulfovibrionaceae</taxon>
        <taxon>Nitratidesulfovibrio</taxon>
    </lineage>
</organism>
<evidence type="ECO:0000313" key="2">
    <source>
        <dbReference type="Proteomes" id="UP001180616"/>
    </source>
</evidence>
<dbReference type="Gene3D" id="2.10.260.10">
    <property type="match status" value="1"/>
</dbReference>
<protein>
    <submittedName>
        <fullName evidence="1">AbrB/MazE/SpoVT family DNA-binding domain-containing protein</fullName>
    </submittedName>
</protein>
<proteinExistence type="predicted"/>
<accession>A0ABY9R2V7</accession>
<dbReference type="SUPFAM" id="SSF89447">
    <property type="entry name" value="AbrB/MazE/MraZ-like"/>
    <property type="match status" value="1"/>
</dbReference>
<gene>
    <name evidence="1" type="ORF">KPS_000290</name>
</gene>
<reference evidence="1" key="1">
    <citation type="submission" date="2023-09" db="EMBL/GenBank/DDBJ databases">
        <authorList>
            <consortium name="CW5 consortium"/>
            <person name="Lu C.-W."/>
        </authorList>
    </citation>
    <scope>NUCLEOTIDE SEQUENCE</scope>
    <source>
        <strain evidence="1">KPS</strain>
    </source>
</reference>
<dbReference type="RefSeq" id="WP_309541734.1">
    <property type="nucleotide sequence ID" value="NZ_CP133659.1"/>
</dbReference>
<dbReference type="Proteomes" id="UP001180616">
    <property type="component" value="Chromosome"/>
</dbReference>
<dbReference type="NCBIfam" id="TIGR02609">
    <property type="entry name" value="doc_partner"/>
    <property type="match status" value="1"/>
</dbReference>
<name>A0ABY9R2V7_9BACT</name>
<dbReference type="EMBL" id="CP133659">
    <property type="protein sequence ID" value="WMW65779.1"/>
    <property type="molecule type" value="Genomic_DNA"/>
</dbReference>
<dbReference type="InterPro" id="IPR013432">
    <property type="entry name" value="Doc_partner"/>
</dbReference>